<dbReference type="EMBL" id="CP033367">
    <property type="protein sequence ID" value="QKD02167.1"/>
    <property type="molecule type" value="Genomic_DNA"/>
</dbReference>
<sequence length="455" mass="49755">MKIQQVFTPNDIPTITYVDRADHKLEQKLRDYFATPNMVISVSGPSKSGKTVLVKKVIPEHELISVNGATITSPDDLWEKVLGWMGSPSETTVSDSTSNEISGSVNAGGKLKVPFVAEGGAQAEFAGSRGWGGETSKSYSRNGLQQVIKEIAGSSFAVFIDDFHYIDQAYRDEIGRQIKAAAENGVRIVTASVPHRADDVVRSNPELRGRVAAVDLAYWTPSELQQIARKGFAALNVELAPRVERQLAAEAFGSPQLMQAICLNLGFEIDVREAMAELERVEVGETLLEETMLRTSSLTDFSTMLTALHTGPRTRGTERKEHDFNDGSKGDVYRAILLAIAKDPAELALPYDKILTRVREVCLTEPPVGSSITSALEQMQAIAAAGEPGSSPISWDGDALTITDPYFLFFLRASNKLTDLAPVKSTGQGLLFDARRDEQRIAVEIETIVIRKERE</sequence>
<dbReference type="Gene3D" id="3.40.50.300">
    <property type="entry name" value="P-loop containing nucleotide triphosphate hydrolases"/>
    <property type="match status" value="1"/>
</dbReference>
<gene>
    <name evidence="1" type="ORF">EB235_12180</name>
</gene>
<dbReference type="RefSeq" id="WP_027030756.1">
    <property type="nucleotide sequence ID" value="NZ_CP033367.1"/>
</dbReference>
<name>A0A6M7WJ90_RHILI</name>
<evidence type="ECO:0000313" key="1">
    <source>
        <dbReference type="EMBL" id="QKD02167.1"/>
    </source>
</evidence>
<organism evidence="1 2">
    <name type="scientific">Mesorhizobium loti R88b</name>
    <dbReference type="NCBI Taxonomy" id="935548"/>
    <lineage>
        <taxon>Bacteria</taxon>
        <taxon>Pseudomonadati</taxon>
        <taxon>Pseudomonadota</taxon>
        <taxon>Alphaproteobacteria</taxon>
        <taxon>Hyphomicrobiales</taxon>
        <taxon>Phyllobacteriaceae</taxon>
        <taxon>Mesorhizobium</taxon>
    </lineage>
</organism>
<protein>
    <submittedName>
        <fullName evidence="1">Uncharacterized protein</fullName>
    </submittedName>
</protein>
<dbReference type="SUPFAM" id="SSF52540">
    <property type="entry name" value="P-loop containing nucleoside triphosphate hydrolases"/>
    <property type="match status" value="1"/>
</dbReference>
<dbReference type="InterPro" id="IPR027417">
    <property type="entry name" value="P-loop_NTPase"/>
</dbReference>
<dbReference type="Proteomes" id="UP000503017">
    <property type="component" value="Chromosome"/>
</dbReference>
<proteinExistence type="predicted"/>
<reference evidence="1 2" key="1">
    <citation type="submission" date="2018-10" db="EMBL/GenBank/DDBJ databases">
        <authorList>
            <person name="Perry B.J."/>
            <person name="Sullivan J.T."/>
            <person name="Murphy R.J.T."/>
            <person name="Ramsay J.P."/>
            <person name="Ronson C.W."/>
        </authorList>
    </citation>
    <scope>NUCLEOTIDE SEQUENCE [LARGE SCALE GENOMIC DNA]</scope>
    <source>
        <strain evidence="1 2">R88b</strain>
    </source>
</reference>
<accession>A0A6M7WJ90</accession>
<evidence type="ECO:0000313" key="2">
    <source>
        <dbReference type="Proteomes" id="UP000503017"/>
    </source>
</evidence>
<dbReference type="AlphaFoldDB" id="A0A6M7WJ90"/>